<dbReference type="HOGENOM" id="CLU_160655_3_0_9"/>
<feature type="region of interest" description="Disordered" evidence="10">
    <location>
        <begin position="72"/>
        <end position="93"/>
    </location>
</feature>
<proteinExistence type="inferred from homology"/>
<dbReference type="InterPro" id="IPR036510">
    <property type="entry name" value="Ribosomal_bS20_sf"/>
</dbReference>
<evidence type="ECO:0000256" key="10">
    <source>
        <dbReference type="SAM" id="MobiDB-lite"/>
    </source>
</evidence>
<dbReference type="GO" id="GO:0006412">
    <property type="term" value="P:translation"/>
    <property type="evidence" value="ECO:0007669"/>
    <property type="project" value="UniProtKB-UniRule"/>
</dbReference>
<reference evidence="11 12" key="1">
    <citation type="submission" date="2007-09" db="EMBL/GenBank/DDBJ databases">
        <title>Draft genome sequence of Peptostreptococcus micros (ATCC 33270).</title>
        <authorList>
            <person name="Sudarsanam P."/>
            <person name="Ley R."/>
            <person name="Guruge J."/>
            <person name="Turnbaugh P.J."/>
            <person name="Mahowald M."/>
            <person name="Liep D."/>
            <person name="Gordon J."/>
        </authorList>
    </citation>
    <scope>NUCLEOTIDE SEQUENCE [LARGE SCALE GENOMIC DNA]</scope>
    <source>
        <strain evidence="11 12">ATCC 33270</strain>
    </source>
</reference>
<evidence type="ECO:0000256" key="4">
    <source>
        <dbReference type="ARBA" id="ARBA00022884"/>
    </source>
</evidence>
<evidence type="ECO:0000256" key="2">
    <source>
        <dbReference type="ARBA" id="ARBA00007634"/>
    </source>
</evidence>
<dbReference type="Pfam" id="PF01649">
    <property type="entry name" value="Ribosomal_S20p"/>
    <property type="match status" value="1"/>
</dbReference>
<comment type="caution">
    <text evidence="11">The sequence shown here is derived from an EMBL/GenBank/DDBJ whole genome shotgun (WGS) entry which is preliminary data.</text>
</comment>
<organism evidence="11 12">
    <name type="scientific">Parvimonas micra ATCC 33270</name>
    <dbReference type="NCBI Taxonomy" id="411465"/>
    <lineage>
        <taxon>Bacteria</taxon>
        <taxon>Bacillati</taxon>
        <taxon>Bacillota</taxon>
        <taxon>Tissierellia</taxon>
        <taxon>Tissierellales</taxon>
        <taxon>Peptoniphilaceae</taxon>
        <taxon>Parvimonas</taxon>
    </lineage>
</organism>
<evidence type="ECO:0000256" key="5">
    <source>
        <dbReference type="ARBA" id="ARBA00022980"/>
    </source>
</evidence>
<dbReference type="Gene3D" id="1.20.58.110">
    <property type="entry name" value="Ribosomal protein S20"/>
    <property type="match status" value="1"/>
</dbReference>
<evidence type="ECO:0000256" key="9">
    <source>
        <dbReference type="SAM" id="Coils"/>
    </source>
</evidence>
<comment type="function">
    <text evidence="1 8">Binds directly to 16S ribosomal RNA.</text>
</comment>
<evidence type="ECO:0000256" key="1">
    <source>
        <dbReference type="ARBA" id="ARBA00003134"/>
    </source>
</evidence>
<keyword evidence="9" id="KW-0175">Coiled coil</keyword>
<dbReference type="AlphaFoldDB" id="A8SMI6"/>
<gene>
    <name evidence="8 11" type="primary">rpsT</name>
    <name evidence="11" type="ORF">PEPMIC_01336</name>
</gene>
<dbReference type="Proteomes" id="UP000003162">
    <property type="component" value="Unassembled WGS sequence"/>
</dbReference>
<accession>A8SMI6</accession>
<keyword evidence="4 8" id="KW-0694">RNA-binding</keyword>
<evidence type="ECO:0000256" key="3">
    <source>
        <dbReference type="ARBA" id="ARBA00022730"/>
    </source>
</evidence>
<dbReference type="GO" id="GO:0070181">
    <property type="term" value="F:small ribosomal subunit rRNA binding"/>
    <property type="evidence" value="ECO:0007669"/>
    <property type="project" value="TreeGrafter"/>
</dbReference>
<evidence type="ECO:0000313" key="12">
    <source>
        <dbReference type="Proteomes" id="UP000003162"/>
    </source>
</evidence>
<dbReference type="HAMAP" id="MF_00500">
    <property type="entry name" value="Ribosomal_bS20"/>
    <property type="match status" value="1"/>
</dbReference>
<dbReference type="EMBL" id="ABEE02000017">
    <property type="protein sequence ID" value="EDP23531.1"/>
    <property type="molecule type" value="Genomic_DNA"/>
</dbReference>
<dbReference type="GO" id="GO:0015935">
    <property type="term" value="C:small ribosomal subunit"/>
    <property type="evidence" value="ECO:0007669"/>
    <property type="project" value="TreeGrafter"/>
</dbReference>
<comment type="similarity">
    <text evidence="2 8">Belongs to the bacterial ribosomal protein bS20 family.</text>
</comment>
<dbReference type="PANTHER" id="PTHR33398:SF1">
    <property type="entry name" value="SMALL RIBOSOMAL SUBUNIT PROTEIN BS20C"/>
    <property type="match status" value="1"/>
</dbReference>
<dbReference type="InterPro" id="IPR002583">
    <property type="entry name" value="Ribosomal_bS20"/>
</dbReference>
<feature type="compositionally biased region" description="Basic residues" evidence="10">
    <location>
        <begin position="74"/>
        <end position="84"/>
    </location>
</feature>
<keyword evidence="6 8" id="KW-0687">Ribonucleoprotein</keyword>
<dbReference type="eggNOG" id="COG0268">
    <property type="taxonomic scope" value="Bacteria"/>
</dbReference>
<evidence type="ECO:0000256" key="8">
    <source>
        <dbReference type="HAMAP-Rule" id="MF_00500"/>
    </source>
</evidence>
<name>A8SMI6_9FIRM</name>
<dbReference type="PANTHER" id="PTHR33398">
    <property type="entry name" value="30S RIBOSOMAL PROTEIN S20"/>
    <property type="match status" value="1"/>
</dbReference>
<dbReference type="SUPFAM" id="SSF46992">
    <property type="entry name" value="Ribosomal protein S20"/>
    <property type="match status" value="1"/>
</dbReference>
<sequence>MNEMANIKSALKRIDITKKQTLKNKSRKSEIKTYIKKFDLALAEKNLETANELLRTIDKRLKQATEHSVFHKNAASRKVSKLSKRLHDASTQA</sequence>
<evidence type="ECO:0000313" key="11">
    <source>
        <dbReference type="EMBL" id="EDP23531.1"/>
    </source>
</evidence>
<dbReference type="GO" id="GO:0005829">
    <property type="term" value="C:cytosol"/>
    <property type="evidence" value="ECO:0007669"/>
    <property type="project" value="TreeGrafter"/>
</dbReference>
<keyword evidence="5 8" id="KW-0689">Ribosomal protein</keyword>
<evidence type="ECO:0000256" key="7">
    <source>
        <dbReference type="ARBA" id="ARBA00035136"/>
    </source>
</evidence>
<dbReference type="NCBIfam" id="TIGR00029">
    <property type="entry name" value="S20"/>
    <property type="match status" value="1"/>
</dbReference>
<protein>
    <recommendedName>
        <fullName evidence="7 8">Small ribosomal subunit protein bS20</fullName>
    </recommendedName>
</protein>
<evidence type="ECO:0000256" key="6">
    <source>
        <dbReference type="ARBA" id="ARBA00023274"/>
    </source>
</evidence>
<dbReference type="GO" id="GO:0003735">
    <property type="term" value="F:structural constituent of ribosome"/>
    <property type="evidence" value="ECO:0007669"/>
    <property type="project" value="InterPro"/>
</dbReference>
<feature type="coiled-coil region" evidence="9">
    <location>
        <begin position="40"/>
        <end position="67"/>
    </location>
</feature>
<keyword evidence="3 8" id="KW-0699">rRNA-binding</keyword>
<dbReference type="FunFam" id="1.20.58.110:FF:000001">
    <property type="entry name" value="30S ribosomal protein S20"/>
    <property type="match status" value="1"/>
</dbReference>
<reference evidence="11 12" key="2">
    <citation type="submission" date="2007-09" db="EMBL/GenBank/DDBJ databases">
        <authorList>
            <person name="Fulton L."/>
            <person name="Clifton S."/>
            <person name="Fulton B."/>
            <person name="Xu J."/>
            <person name="Minx P."/>
            <person name="Pepin K.H."/>
            <person name="Johnson M."/>
            <person name="Thiruvilangam P."/>
            <person name="Bhonagiri V."/>
            <person name="Nash W.E."/>
            <person name="Mardis E.R."/>
            <person name="Wilson R.K."/>
        </authorList>
    </citation>
    <scope>NUCLEOTIDE SEQUENCE [LARGE SCALE GENOMIC DNA]</scope>
    <source>
        <strain evidence="11 12">ATCC 33270</strain>
    </source>
</reference>